<sequence length="447" mass="47819">MSGIRNHRWLAACLIVCSGLVAHANAAEIKNLRVWAGPEYTRAVFDVSGPLEYKLFELTKPDRIVLDLRESALSAEFSAPAAKGLLKGLRAGKQGKGDARVVFDLAENVRPKSFLLPPADKFGYRLVLDLYPAAATAKAAPVKSVAEVSAGKGRDVIVAIDAGHGGDDPGATGASGTHEKTITLAVARELKKAIDKTPGMTAVLTRDADYFIPLEQRYLKAREMKADLFVSIHADAFTSSDARGSSVWVLSPRGATNEAARWLADRENRADLVGGISLDDKDDTLAKVLLDLSQGATMGASNAVAEQVLASLKKLGPTHRNYVERANFVVLRSPDVPSILVETAFITNPTEEARLTSPDHREKLAGAILDGVRDYFRASPPPGSLFAANSRRDRGERAKASRYVVNRGDTLSAIAANHGLTTAQLRAANNLADERVRVGAVLEIPSG</sequence>
<evidence type="ECO:0000259" key="11">
    <source>
        <dbReference type="PROSITE" id="PS51782"/>
    </source>
</evidence>
<evidence type="ECO:0000256" key="5">
    <source>
        <dbReference type="ARBA" id="ARBA00022729"/>
    </source>
</evidence>
<dbReference type="Proteomes" id="UP000294862">
    <property type="component" value="Unassembled WGS sequence"/>
</dbReference>
<dbReference type="Pfam" id="PF01520">
    <property type="entry name" value="Amidase_3"/>
    <property type="match status" value="1"/>
</dbReference>
<feature type="chain" id="PRO_5020219403" description="N-acetylmuramoyl-L-alanine amidase AmiC" evidence="10">
    <location>
        <begin position="27"/>
        <end position="447"/>
    </location>
</feature>
<evidence type="ECO:0000313" key="13">
    <source>
        <dbReference type="Proteomes" id="UP000294862"/>
    </source>
</evidence>
<dbReference type="EC" id="3.5.1.28" evidence="4"/>
<evidence type="ECO:0000256" key="10">
    <source>
        <dbReference type="SAM" id="SignalP"/>
    </source>
</evidence>
<dbReference type="SUPFAM" id="SSF54106">
    <property type="entry name" value="LysM domain"/>
    <property type="match status" value="1"/>
</dbReference>
<dbReference type="AlphaFoldDB" id="A0A4R2ICM5"/>
<organism evidence="12 13">
    <name type="scientific">Dokdonella fugitiva</name>
    <dbReference type="NCBI Taxonomy" id="328517"/>
    <lineage>
        <taxon>Bacteria</taxon>
        <taxon>Pseudomonadati</taxon>
        <taxon>Pseudomonadota</taxon>
        <taxon>Gammaproteobacteria</taxon>
        <taxon>Lysobacterales</taxon>
        <taxon>Rhodanobacteraceae</taxon>
        <taxon>Dokdonella</taxon>
    </lineage>
</organism>
<keyword evidence="8" id="KW-0961">Cell wall biogenesis/degradation</keyword>
<comment type="catalytic activity">
    <reaction evidence="1">
        <text>Hydrolyzes the link between N-acetylmuramoyl residues and L-amino acid residues in certain cell-wall glycopeptides.</text>
        <dbReference type="EC" id="3.5.1.28"/>
    </reaction>
</comment>
<dbReference type="GO" id="GO:0009253">
    <property type="term" value="P:peptidoglycan catabolic process"/>
    <property type="evidence" value="ECO:0007669"/>
    <property type="project" value="InterPro"/>
</dbReference>
<gene>
    <name evidence="12" type="ORF">EV148_102245</name>
</gene>
<reference evidence="12 13" key="1">
    <citation type="journal article" date="2015" name="Stand. Genomic Sci.">
        <title>Genomic Encyclopedia of Bacterial and Archaeal Type Strains, Phase III: the genomes of soil and plant-associated and newly described type strains.</title>
        <authorList>
            <person name="Whitman W.B."/>
            <person name="Woyke T."/>
            <person name="Klenk H.P."/>
            <person name="Zhou Y."/>
            <person name="Lilburn T.G."/>
            <person name="Beck B.J."/>
            <person name="De Vos P."/>
            <person name="Vandamme P."/>
            <person name="Eisen J.A."/>
            <person name="Garrity G."/>
            <person name="Hugenholtz P."/>
            <person name="Kyrpides N.C."/>
        </authorList>
    </citation>
    <scope>NUCLEOTIDE SEQUENCE [LARGE SCALE GENOMIC DNA]</scope>
    <source>
        <strain evidence="12 13">A3</strain>
    </source>
</reference>
<dbReference type="Pfam" id="PF01476">
    <property type="entry name" value="LysM"/>
    <property type="match status" value="1"/>
</dbReference>
<comment type="similarity">
    <text evidence="3">Belongs to the N-acetylmuramoyl-L-alanine amidase 3 family.</text>
</comment>
<keyword evidence="7" id="KW-0378">Hydrolase</keyword>
<dbReference type="InterPro" id="IPR021731">
    <property type="entry name" value="AMIN_dom"/>
</dbReference>
<dbReference type="Gene3D" id="3.40.630.40">
    <property type="entry name" value="Zn-dependent exopeptidases"/>
    <property type="match status" value="1"/>
</dbReference>
<dbReference type="CDD" id="cd00118">
    <property type="entry name" value="LysM"/>
    <property type="match status" value="1"/>
</dbReference>
<dbReference type="CDD" id="cd02696">
    <property type="entry name" value="MurNAc-LAA"/>
    <property type="match status" value="1"/>
</dbReference>
<evidence type="ECO:0000256" key="4">
    <source>
        <dbReference type="ARBA" id="ARBA00011901"/>
    </source>
</evidence>
<feature type="domain" description="LysM" evidence="11">
    <location>
        <begin position="401"/>
        <end position="444"/>
    </location>
</feature>
<name>A0A4R2ICM5_9GAMM</name>
<dbReference type="GO" id="GO:0030288">
    <property type="term" value="C:outer membrane-bounded periplasmic space"/>
    <property type="evidence" value="ECO:0007669"/>
    <property type="project" value="TreeGrafter"/>
</dbReference>
<dbReference type="RefSeq" id="WP_131994680.1">
    <property type="nucleotide sequence ID" value="NZ_JACGXM010000005.1"/>
</dbReference>
<dbReference type="EMBL" id="SLWQ01000002">
    <property type="protein sequence ID" value="TCO41892.1"/>
    <property type="molecule type" value="Genomic_DNA"/>
</dbReference>
<evidence type="ECO:0000256" key="6">
    <source>
        <dbReference type="ARBA" id="ARBA00022764"/>
    </source>
</evidence>
<evidence type="ECO:0000256" key="1">
    <source>
        <dbReference type="ARBA" id="ARBA00001561"/>
    </source>
</evidence>
<dbReference type="InterPro" id="IPR002508">
    <property type="entry name" value="MurNAc-LAA_cat"/>
</dbReference>
<feature type="signal peptide" evidence="10">
    <location>
        <begin position="1"/>
        <end position="26"/>
    </location>
</feature>
<dbReference type="SMART" id="SM00646">
    <property type="entry name" value="Ami_3"/>
    <property type="match status" value="1"/>
</dbReference>
<keyword evidence="13" id="KW-1185">Reference proteome</keyword>
<dbReference type="OrthoDB" id="9806267at2"/>
<evidence type="ECO:0000256" key="3">
    <source>
        <dbReference type="ARBA" id="ARBA00010860"/>
    </source>
</evidence>
<evidence type="ECO:0000256" key="9">
    <source>
        <dbReference type="ARBA" id="ARBA00074581"/>
    </source>
</evidence>
<evidence type="ECO:0000256" key="2">
    <source>
        <dbReference type="ARBA" id="ARBA00004418"/>
    </source>
</evidence>
<dbReference type="SUPFAM" id="SSF53187">
    <property type="entry name" value="Zn-dependent exopeptidases"/>
    <property type="match status" value="1"/>
</dbReference>
<dbReference type="Pfam" id="PF11741">
    <property type="entry name" value="AMIN"/>
    <property type="match status" value="1"/>
</dbReference>
<comment type="caution">
    <text evidence="12">The sequence shown here is derived from an EMBL/GenBank/DDBJ whole genome shotgun (WGS) entry which is preliminary data.</text>
</comment>
<keyword evidence="5 10" id="KW-0732">Signal</keyword>
<protein>
    <recommendedName>
        <fullName evidence="9">N-acetylmuramoyl-L-alanine amidase AmiC</fullName>
        <ecNumber evidence="4">3.5.1.28</ecNumber>
    </recommendedName>
</protein>
<accession>A0A4R2ICM5</accession>
<dbReference type="PANTHER" id="PTHR30404:SF0">
    <property type="entry name" value="N-ACETYLMURAMOYL-L-ALANINE AMIDASE AMIC"/>
    <property type="match status" value="1"/>
</dbReference>
<evidence type="ECO:0000256" key="8">
    <source>
        <dbReference type="ARBA" id="ARBA00023316"/>
    </source>
</evidence>
<keyword evidence="6" id="KW-0574">Periplasm</keyword>
<evidence type="ECO:0000313" key="12">
    <source>
        <dbReference type="EMBL" id="TCO41892.1"/>
    </source>
</evidence>
<dbReference type="InterPro" id="IPR018392">
    <property type="entry name" value="LysM"/>
</dbReference>
<dbReference type="SMART" id="SM00257">
    <property type="entry name" value="LysM"/>
    <property type="match status" value="1"/>
</dbReference>
<evidence type="ECO:0000256" key="7">
    <source>
        <dbReference type="ARBA" id="ARBA00022801"/>
    </source>
</evidence>
<dbReference type="GO" id="GO:0071555">
    <property type="term" value="P:cell wall organization"/>
    <property type="evidence" value="ECO:0007669"/>
    <property type="project" value="UniProtKB-KW"/>
</dbReference>
<dbReference type="FunFam" id="3.40.630.40:FF:000001">
    <property type="entry name" value="N-acetylmuramoyl-L-alanine amidase"/>
    <property type="match status" value="1"/>
</dbReference>
<dbReference type="InterPro" id="IPR050695">
    <property type="entry name" value="N-acetylmuramoyl_amidase_3"/>
</dbReference>
<dbReference type="PROSITE" id="PS51782">
    <property type="entry name" value="LYSM"/>
    <property type="match status" value="1"/>
</dbReference>
<dbReference type="GO" id="GO:0008745">
    <property type="term" value="F:N-acetylmuramoyl-L-alanine amidase activity"/>
    <property type="evidence" value="ECO:0007669"/>
    <property type="project" value="UniProtKB-EC"/>
</dbReference>
<dbReference type="Gene3D" id="2.60.40.3500">
    <property type="match status" value="1"/>
</dbReference>
<dbReference type="InterPro" id="IPR036779">
    <property type="entry name" value="LysM_dom_sf"/>
</dbReference>
<proteinExistence type="inferred from homology"/>
<dbReference type="Gene3D" id="3.10.350.10">
    <property type="entry name" value="LysM domain"/>
    <property type="match status" value="1"/>
</dbReference>
<comment type="subcellular location">
    <subcellularLocation>
        <location evidence="2">Periplasm</location>
    </subcellularLocation>
</comment>
<dbReference type="PANTHER" id="PTHR30404">
    <property type="entry name" value="N-ACETYLMURAMOYL-L-ALANINE AMIDASE"/>
    <property type="match status" value="1"/>
</dbReference>